<evidence type="ECO:0000256" key="4">
    <source>
        <dbReference type="ARBA" id="ARBA00022448"/>
    </source>
</evidence>
<keyword evidence="10" id="KW-0472">Membrane</keyword>
<keyword evidence="4" id="KW-0813">Transport</keyword>
<name>A0A6S6WK03_9GAMM</name>
<dbReference type="EMBL" id="CADCXY010000003">
    <property type="protein sequence ID" value="CAB0151071.1"/>
    <property type="molecule type" value="Genomic_DNA"/>
</dbReference>
<evidence type="ECO:0000313" key="16">
    <source>
        <dbReference type="EMBL" id="CAB0151071.1"/>
    </source>
</evidence>
<evidence type="ECO:0000259" key="15">
    <source>
        <dbReference type="SMART" id="SM00962"/>
    </source>
</evidence>
<protein>
    <recommendedName>
        <fullName evidence="3 13">Flagellar biosynthesis protein FlhF</fullName>
    </recommendedName>
</protein>
<evidence type="ECO:0000256" key="2">
    <source>
        <dbReference type="ARBA" id="ARBA00008531"/>
    </source>
</evidence>
<dbReference type="GO" id="GO:0005886">
    <property type="term" value="C:plasma membrane"/>
    <property type="evidence" value="ECO:0007669"/>
    <property type="project" value="UniProtKB-SubCell"/>
</dbReference>
<evidence type="ECO:0000256" key="13">
    <source>
        <dbReference type="NCBIfam" id="TIGR03499"/>
    </source>
</evidence>
<dbReference type="InterPro" id="IPR003593">
    <property type="entry name" value="AAA+_ATPase"/>
</dbReference>
<evidence type="ECO:0000256" key="6">
    <source>
        <dbReference type="ARBA" id="ARBA00022741"/>
    </source>
</evidence>
<keyword evidence="5" id="KW-1003">Cell membrane</keyword>
<evidence type="ECO:0000256" key="3">
    <source>
        <dbReference type="ARBA" id="ARBA00014919"/>
    </source>
</evidence>
<evidence type="ECO:0000256" key="8">
    <source>
        <dbReference type="ARBA" id="ARBA00022927"/>
    </source>
</evidence>
<dbReference type="PANTHER" id="PTHR43134:SF3">
    <property type="entry name" value="FLAGELLAR BIOSYNTHESIS PROTEIN FLHF"/>
    <property type="match status" value="1"/>
</dbReference>
<accession>A0A6S6WK03</accession>
<dbReference type="GO" id="GO:0044781">
    <property type="term" value="P:bacterial-type flagellum organization"/>
    <property type="evidence" value="ECO:0007669"/>
    <property type="project" value="UniProtKB-UniRule"/>
</dbReference>
<dbReference type="GO" id="GO:0005047">
    <property type="term" value="F:signal recognition particle binding"/>
    <property type="evidence" value="ECO:0007669"/>
    <property type="project" value="TreeGrafter"/>
</dbReference>
<evidence type="ECO:0000256" key="1">
    <source>
        <dbReference type="ARBA" id="ARBA00004413"/>
    </source>
</evidence>
<dbReference type="SMART" id="SM00962">
    <property type="entry name" value="SRP54"/>
    <property type="match status" value="1"/>
</dbReference>
<evidence type="ECO:0000313" key="17">
    <source>
        <dbReference type="Proteomes" id="UP000481517"/>
    </source>
</evidence>
<evidence type="ECO:0000256" key="11">
    <source>
        <dbReference type="ARBA" id="ARBA00023225"/>
    </source>
</evidence>
<dbReference type="Gene3D" id="3.40.50.300">
    <property type="entry name" value="P-loop containing nucleotide triphosphate hydrolases"/>
    <property type="match status" value="1"/>
</dbReference>
<evidence type="ECO:0000256" key="9">
    <source>
        <dbReference type="ARBA" id="ARBA00023134"/>
    </source>
</evidence>
<keyword evidence="17" id="KW-1185">Reference proteome</keyword>
<dbReference type="InterPro" id="IPR047040">
    <property type="entry name" value="FlhF__GTPase_dom"/>
</dbReference>
<dbReference type="RefSeq" id="WP_173920471.1">
    <property type="nucleotide sequence ID" value="NZ_CADCXY010000003.1"/>
</dbReference>
<dbReference type="Pfam" id="PF00448">
    <property type="entry name" value="SRP54"/>
    <property type="match status" value="1"/>
</dbReference>
<dbReference type="FunFam" id="3.40.50.300:FF:000695">
    <property type="entry name" value="Flagellar biosynthesis regulator FlhF"/>
    <property type="match status" value="1"/>
</dbReference>
<sequence>MSLKRFQARSHKDAMRQVREALGADAIIVMSRNNDAGNEIFAVREEELDSLAAPSTVTSQPDDLTRQLLHDVQEMRLLLQQQVATSEPLDQRKWCYLKLRSAGYSDTLARELVALLPAHLNAAKATQEELQAWLTEQLQMRLKGAQRDWELLHHEGVVALVGPTGVGKTTTTAKLAAHYVMQMGAESLLLVTTDSFRIGAQQQLATYAELLNVDIFALHDDADLAELQGKMQNKRLVLVDTVGMSQRDHRLTQRVAALATPELGAQPRLALLLNTAAQQATLNEVASIYHGIAKQLNMPLNDCILTKVDEASCVGGALDTAIRHHLSVQAVSSGQQVPEDILAPDFQALVSSSMAVSDAAKDAYEDTDIDLPESLSARSQTAIQHAHMLRDCVEGLAAALPDFAAVQQQLLNVSRVDTAVATLPATTAFARWATAKPAANFHHSTPHFGFSQAGQLELQPLLQQHAAPWYEQTHLRGHLFDFLPTGEELDALNEQSLAWLARVNRQHRFYHQGKKASAADILRRHGIKLDSYSRTYRAEVHRLSISLAAVARAEGSEEYLQLACVKLQPSSSKKRAVERYFLVYPGCTAEQLYDFIGMMLSTDELDRLTRSAWPLVEQHVDNADASSLLYLSALLASSAASLAHSAAPTAATLRAQLMALTQRTGKADAHKLLPAVWQCVLAYDAFHLGARAHEAPA</sequence>
<evidence type="ECO:0000256" key="12">
    <source>
        <dbReference type="ARBA" id="ARBA00025337"/>
    </source>
</evidence>
<comment type="function">
    <text evidence="12">Necessary for flagellar biosynthesis. May be involved in translocation of the flagellum.</text>
</comment>
<dbReference type="GO" id="GO:0005525">
    <property type="term" value="F:GTP binding"/>
    <property type="evidence" value="ECO:0007669"/>
    <property type="project" value="UniProtKB-UniRule"/>
</dbReference>
<dbReference type="CDD" id="cd17873">
    <property type="entry name" value="FlhF"/>
    <property type="match status" value="1"/>
</dbReference>
<dbReference type="NCBIfam" id="TIGR03499">
    <property type="entry name" value="FlhF"/>
    <property type="match status" value="1"/>
</dbReference>
<evidence type="ECO:0000256" key="5">
    <source>
        <dbReference type="ARBA" id="ARBA00022475"/>
    </source>
</evidence>
<keyword evidence="9" id="KW-0342">GTP-binding</keyword>
<keyword evidence="16" id="KW-0282">Flagellum</keyword>
<evidence type="ECO:0000259" key="14">
    <source>
        <dbReference type="SMART" id="SM00382"/>
    </source>
</evidence>
<dbReference type="PANTHER" id="PTHR43134">
    <property type="entry name" value="SIGNAL RECOGNITION PARTICLE RECEPTOR SUBUNIT ALPHA"/>
    <property type="match status" value="1"/>
</dbReference>
<dbReference type="GO" id="GO:0015031">
    <property type="term" value="P:protein transport"/>
    <property type="evidence" value="ECO:0007669"/>
    <property type="project" value="UniProtKB-KW"/>
</dbReference>
<keyword evidence="16" id="KW-0969">Cilium</keyword>
<keyword evidence="6" id="KW-0547">Nucleotide-binding</keyword>
<dbReference type="GO" id="GO:0003924">
    <property type="term" value="F:GTPase activity"/>
    <property type="evidence" value="ECO:0007669"/>
    <property type="project" value="UniProtKB-UniRule"/>
</dbReference>
<evidence type="ECO:0000256" key="10">
    <source>
        <dbReference type="ARBA" id="ARBA00023136"/>
    </source>
</evidence>
<comment type="similarity">
    <text evidence="2">Belongs to the GTP-binding SRP family.</text>
</comment>
<dbReference type="InterPro" id="IPR027417">
    <property type="entry name" value="P-loop_NTPase"/>
</dbReference>
<dbReference type="SMART" id="SM00382">
    <property type="entry name" value="AAA"/>
    <property type="match status" value="1"/>
</dbReference>
<dbReference type="SUPFAM" id="SSF52540">
    <property type="entry name" value="P-loop containing nucleoside triphosphate hydrolases"/>
    <property type="match status" value="1"/>
</dbReference>
<organism evidence="16 17">
    <name type="scientific">Pseudidiomarina piscicola</name>
    <dbReference type="NCBI Taxonomy" id="2614830"/>
    <lineage>
        <taxon>Bacteria</taxon>
        <taxon>Pseudomonadati</taxon>
        <taxon>Pseudomonadota</taxon>
        <taxon>Gammaproteobacteria</taxon>
        <taxon>Alteromonadales</taxon>
        <taxon>Idiomarinaceae</taxon>
        <taxon>Pseudidiomarina</taxon>
    </lineage>
</organism>
<dbReference type="InterPro" id="IPR000897">
    <property type="entry name" value="SRP54_GTPase_dom"/>
</dbReference>
<keyword evidence="8" id="KW-0653">Protein transport</keyword>
<dbReference type="GO" id="GO:0006614">
    <property type="term" value="P:SRP-dependent cotranslational protein targeting to membrane"/>
    <property type="evidence" value="ECO:0007669"/>
    <property type="project" value="UniProtKB-UniRule"/>
</dbReference>
<gene>
    <name evidence="16" type="primary">flhF</name>
    <name evidence="16" type="ORF">PSI9734_01486</name>
</gene>
<feature type="domain" description="AAA+ ATPase" evidence="14">
    <location>
        <begin position="154"/>
        <end position="302"/>
    </location>
</feature>
<dbReference type="Proteomes" id="UP000481517">
    <property type="component" value="Unassembled WGS sequence"/>
</dbReference>
<dbReference type="AlphaFoldDB" id="A0A6S6WK03"/>
<keyword evidence="16" id="KW-0966">Cell projection</keyword>
<dbReference type="InterPro" id="IPR020006">
    <property type="entry name" value="FlhF"/>
</dbReference>
<keyword evidence="7" id="KW-1005">Bacterial flagellum biogenesis</keyword>
<keyword evidence="11" id="KW-1006">Bacterial flagellum protein export</keyword>
<feature type="domain" description="SRP54-type proteins GTP-binding" evidence="15">
    <location>
        <begin position="155"/>
        <end position="355"/>
    </location>
</feature>
<reference evidence="16 17" key="1">
    <citation type="submission" date="2020-02" db="EMBL/GenBank/DDBJ databases">
        <authorList>
            <person name="Rodrigo-Torres L."/>
            <person name="Arahal R. D."/>
            <person name="Lucena T."/>
        </authorList>
    </citation>
    <scope>NUCLEOTIDE SEQUENCE [LARGE SCALE GENOMIC DNA]</scope>
    <source>
        <strain evidence="16 17">CECT 9734</strain>
    </source>
</reference>
<evidence type="ECO:0000256" key="7">
    <source>
        <dbReference type="ARBA" id="ARBA00022795"/>
    </source>
</evidence>
<proteinExistence type="inferred from homology"/>
<comment type="subcellular location">
    <subcellularLocation>
        <location evidence="1">Cell membrane</location>
        <topology evidence="1">Peripheral membrane protein</topology>
        <orientation evidence="1">Cytoplasmic side</orientation>
    </subcellularLocation>
</comment>
<dbReference type="Gene3D" id="1.20.120.1380">
    <property type="entry name" value="Flagellar FlhF biosynthesis protein, N domain"/>
    <property type="match status" value="1"/>
</dbReference>